<dbReference type="PANTHER" id="PTHR34472:SF1">
    <property type="entry name" value="SULFUR CARRIER PROTEIN THIS"/>
    <property type="match status" value="1"/>
</dbReference>
<dbReference type="Proteomes" id="UP000653358">
    <property type="component" value="Unassembled WGS sequence"/>
</dbReference>
<dbReference type="Pfam" id="PF02597">
    <property type="entry name" value="ThiS"/>
    <property type="match status" value="1"/>
</dbReference>
<proteinExistence type="predicted"/>
<dbReference type="InterPro" id="IPR016155">
    <property type="entry name" value="Mopterin_synth/thiamin_S_b"/>
</dbReference>
<dbReference type="NCBIfam" id="TIGR01683">
    <property type="entry name" value="thiS"/>
    <property type="match status" value="1"/>
</dbReference>
<dbReference type="RefSeq" id="WP_148604833.1">
    <property type="nucleotide sequence ID" value="NZ_RXYB01000016.1"/>
</dbReference>
<dbReference type="InterPro" id="IPR012675">
    <property type="entry name" value="Beta-grasp_dom_sf"/>
</dbReference>
<accession>A0ABR6WMN7</accession>
<evidence type="ECO:0000313" key="1">
    <source>
        <dbReference type="EMBL" id="MBC3797778.1"/>
    </source>
</evidence>
<keyword evidence="2" id="KW-1185">Reference proteome</keyword>
<name>A0ABR6WMN7_9FIRM</name>
<gene>
    <name evidence="1" type="primary">thiS</name>
    <name evidence="1" type="ORF">GH807_12060</name>
</gene>
<dbReference type="InterPro" id="IPR010035">
    <property type="entry name" value="Thi_S"/>
</dbReference>
<protein>
    <submittedName>
        <fullName evidence="1">Sulfur carrier protein ThiS</fullName>
    </submittedName>
</protein>
<dbReference type="SUPFAM" id="SSF54285">
    <property type="entry name" value="MoaD/ThiS"/>
    <property type="match status" value="1"/>
</dbReference>
<comment type="caution">
    <text evidence="1">The sequence shown here is derived from an EMBL/GenBank/DDBJ whole genome shotgun (WGS) entry which is preliminary data.</text>
</comment>
<dbReference type="PANTHER" id="PTHR34472">
    <property type="entry name" value="SULFUR CARRIER PROTEIN THIS"/>
    <property type="match status" value="1"/>
</dbReference>
<evidence type="ECO:0000313" key="2">
    <source>
        <dbReference type="Proteomes" id="UP000653358"/>
    </source>
</evidence>
<dbReference type="Gene3D" id="3.10.20.30">
    <property type="match status" value="1"/>
</dbReference>
<dbReference type="InterPro" id="IPR003749">
    <property type="entry name" value="ThiS/MoaD-like"/>
</dbReference>
<dbReference type="EMBL" id="WJBB01000015">
    <property type="protein sequence ID" value="MBC3797778.1"/>
    <property type="molecule type" value="Genomic_DNA"/>
</dbReference>
<dbReference type="CDD" id="cd00565">
    <property type="entry name" value="Ubl_ThiS"/>
    <property type="match status" value="1"/>
</dbReference>
<organism evidence="1 2">
    <name type="scientific">Acetobacterium tundrae</name>
    <dbReference type="NCBI Taxonomy" id="132932"/>
    <lineage>
        <taxon>Bacteria</taxon>
        <taxon>Bacillati</taxon>
        <taxon>Bacillota</taxon>
        <taxon>Clostridia</taxon>
        <taxon>Eubacteriales</taxon>
        <taxon>Eubacteriaceae</taxon>
        <taxon>Acetobacterium</taxon>
    </lineage>
</organism>
<sequence>MRVNGKEVILSKNQKLVDFLAINQYDIRKIAIECNGEILPKSTYQEVILNNEDRLEIVRFVGGG</sequence>
<reference evidence="1 2" key="1">
    <citation type="journal article" date="2020" name="mSystems">
        <title>Defining Genomic and Predicted Metabolic Features of the Acetobacterium Genus.</title>
        <authorList>
            <person name="Ross D.E."/>
            <person name="Marshall C.W."/>
            <person name="Gulliver D."/>
            <person name="May H.D."/>
            <person name="Norman R.S."/>
        </authorList>
    </citation>
    <scope>NUCLEOTIDE SEQUENCE [LARGE SCALE GENOMIC DNA]</scope>
    <source>
        <strain evidence="1 2">DSM 9173</strain>
    </source>
</reference>